<dbReference type="GO" id="GO:0004252">
    <property type="term" value="F:serine-type endopeptidase activity"/>
    <property type="evidence" value="ECO:0007669"/>
    <property type="project" value="UniProtKB-EC"/>
</dbReference>
<feature type="compositionally biased region" description="Basic and acidic residues" evidence="1">
    <location>
        <begin position="146"/>
        <end position="158"/>
    </location>
</feature>
<dbReference type="AlphaFoldDB" id="A0A6J4TYM5"/>
<dbReference type="EC" id="3.4.21.88" evidence="2"/>
<feature type="compositionally biased region" description="Basic and acidic residues" evidence="1">
    <location>
        <begin position="83"/>
        <end position="95"/>
    </location>
</feature>
<feature type="compositionally biased region" description="Basic and acidic residues" evidence="1">
    <location>
        <begin position="36"/>
        <end position="45"/>
    </location>
</feature>
<reference evidence="2" key="1">
    <citation type="submission" date="2020-02" db="EMBL/GenBank/DDBJ databases">
        <authorList>
            <person name="Meier V. D."/>
        </authorList>
    </citation>
    <scope>NUCLEOTIDE SEQUENCE</scope>
    <source>
        <strain evidence="2">AVDCRST_MAG59</strain>
    </source>
</reference>
<name>A0A6J4TYM5_9BACT</name>
<feature type="region of interest" description="Disordered" evidence="1">
    <location>
        <begin position="1"/>
        <end position="212"/>
    </location>
</feature>
<feature type="non-terminal residue" evidence="2">
    <location>
        <position position="1"/>
    </location>
</feature>
<protein>
    <submittedName>
        <fullName evidence="2">SOS-response repressor and protease LexA</fullName>
        <ecNumber evidence="2">3.4.21.88</ecNumber>
    </submittedName>
</protein>
<keyword evidence="2" id="KW-0645">Protease</keyword>
<dbReference type="GO" id="GO:0006508">
    <property type="term" value="P:proteolysis"/>
    <property type="evidence" value="ECO:0007669"/>
    <property type="project" value="UniProtKB-KW"/>
</dbReference>
<evidence type="ECO:0000313" key="2">
    <source>
        <dbReference type="EMBL" id="CAA9535113.1"/>
    </source>
</evidence>
<keyword evidence="2" id="KW-0378">Hydrolase</keyword>
<dbReference type="EMBL" id="CADCWF010000008">
    <property type="protein sequence ID" value="CAA9535113.1"/>
    <property type="molecule type" value="Genomic_DNA"/>
</dbReference>
<feature type="non-terminal residue" evidence="2">
    <location>
        <position position="212"/>
    </location>
</feature>
<gene>
    <name evidence="2" type="ORF">AVDCRST_MAG59-263</name>
</gene>
<accession>A0A6J4TYM5</accession>
<feature type="compositionally biased region" description="Basic and acidic residues" evidence="1">
    <location>
        <begin position="183"/>
        <end position="204"/>
    </location>
</feature>
<organism evidence="2">
    <name type="scientific">uncultured Thermomicrobiales bacterium</name>
    <dbReference type="NCBI Taxonomy" id="1645740"/>
    <lineage>
        <taxon>Bacteria</taxon>
        <taxon>Pseudomonadati</taxon>
        <taxon>Thermomicrobiota</taxon>
        <taxon>Thermomicrobia</taxon>
        <taxon>Thermomicrobiales</taxon>
        <taxon>environmental samples</taxon>
    </lineage>
</organism>
<evidence type="ECO:0000256" key="1">
    <source>
        <dbReference type="SAM" id="MobiDB-lite"/>
    </source>
</evidence>
<sequence length="212" mass="23849">ERPVPAPASDPRLHRALPGRQRLPSHHPRHPGRARHLLDERRRLQPEGARGAGPDPAQQQDLPRDRVGRPPARSPQRGRHPGHRPDRGRSADPRPRRPRTQRRRRDGRAGRGTGAGRRTQPVRPPGQGAVDDRRPDQRRRRGRAPRPGDLRKRRDGRGLVEGAAGDDPQEVLPGGRPGPPPTRQRDDGPDLHPRRQRRDPRAAGDRPPLQLL</sequence>
<proteinExistence type="predicted"/>
<feature type="compositionally biased region" description="Basic residues" evidence="1">
    <location>
        <begin position="23"/>
        <end position="35"/>
    </location>
</feature>
<feature type="compositionally biased region" description="Basic residues" evidence="1">
    <location>
        <begin position="96"/>
        <end position="106"/>
    </location>
</feature>